<dbReference type="NCBIfam" id="TIGR04131">
    <property type="entry name" value="Bac_Flav_CTERM"/>
    <property type="match status" value="1"/>
</dbReference>
<accession>A0A1K1N0M0</accession>
<evidence type="ECO:0000313" key="4">
    <source>
        <dbReference type="Proteomes" id="UP000183257"/>
    </source>
</evidence>
<feature type="domain" description="Ig-like" evidence="2">
    <location>
        <begin position="378"/>
        <end position="457"/>
    </location>
</feature>
<dbReference type="InterPro" id="IPR036179">
    <property type="entry name" value="Ig-like_dom_sf"/>
</dbReference>
<dbReference type="InterPro" id="IPR013783">
    <property type="entry name" value="Ig-like_fold"/>
</dbReference>
<dbReference type="STRING" id="76595.SAMN05660313_01083"/>
<dbReference type="AlphaFoldDB" id="A0A1K1N0M0"/>
<name>A0A1K1N0M0_9FLAO</name>
<dbReference type="Gene3D" id="2.60.40.10">
    <property type="entry name" value="Immunoglobulins"/>
    <property type="match status" value="1"/>
</dbReference>
<proteinExistence type="predicted"/>
<dbReference type="SUPFAM" id="SSF48726">
    <property type="entry name" value="Immunoglobulin"/>
    <property type="match status" value="1"/>
</dbReference>
<evidence type="ECO:0000259" key="2">
    <source>
        <dbReference type="PROSITE" id="PS50835"/>
    </source>
</evidence>
<feature type="signal peptide" evidence="1">
    <location>
        <begin position="1"/>
        <end position="24"/>
    </location>
</feature>
<keyword evidence="4" id="KW-1185">Reference proteome</keyword>
<dbReference type="SUPFAM" id="SSF50969">
    <property type="entry name" value="YVTN repeat-like/Quinoprotein amine dehydrogenase"/>
    <property type="match status" value="1"/>
</dbReference>
<gene>
    <name evidence="3" type="ORF">SAMN05660313_01083</name>
</gene>
<dbReference type="Pfam" id="PF13585">
    <property type="entry name" value="CHU_C"/>
    <property type="match status" value="1"/>
</dbReference>
<dbReference type="InterPro" id="IPR026341">
    <property type="entry name" value="T9SS_type_B"/>
</dbReference>
<sequence>MKPTVKLLALALLLPMLSIAQSQASNWYFGDGAGIRFNDNGSVTALTDGKLNTKEGCATISDDDGNLLFYTDGIRVYTKDHVIMQNGNGLYGDPSSSQSALIVPNQKDTNIFYIFTVDTSVFEADPDYGLNYSTVDMSLDGGKGAVTIKNTKLLDYCSEKITAVLKDCFDKSVWVITYANENGSEGVFNTFHAFEVNDSGVVTTSVKSKVNSFVSDKRGYLKLSADGSKMASANVSEGLFLYDFDADTGTLTNEQRINISATNKNPYGLEFSPNNELLYVHTYNAQQGLAVESSNLLQYNLTAANISASEVVLDEQNIFRGALQLGENGKIYRSVANSYDQGTSYLGVINNPNQVGTAAGYQHNAISLQGKLATQGLPPFIQSFFAKEDLVKNTDGSTSASLTICETEELTLEVDAIPGATYTWSLNGSVLIGANSNTYTVATTTMTDAGKYTLEVTPADPSECPIIGEAQININPLPVINNATLTQCDLDASSTDGFAIFNLEQASFDISNGIAENTVSFYANQADRDSNIPITTPIGFTNTTATNQTIYTSVTNKNGCIVYAELALEVQPTTSSLPKALPYYACDMDSYDAEQTGMFDLESIKTIDYPGLEVSFYVSIEDAALELNPISDENYISTTATLFARLEASNQCQGVEEVNLIVQPTPVVVIEDEYYFCTDNPILELTAELGFDTYKWFKIEDNGTETSISSSVNTTITNVGNYRLELGYSYNSGAQICTNSKEFKVTPSNIAVITNVEVKDIRKNNSITILVSGDGDYEYAITDPFGPYQDSNNFNNVPAGILEVFVRDKNGCGTTEPYDVSVIGYPKLFTPNGDAINETWQISGISNTFLAKSDIYIFDRYGVLVAKIDPSSAGWNGTTRGIPAPESDYWFRAKLEDGRDFNGHFSLKR</sequence>
<dbReference type="InterPro" id="IPR011044">
    <property type="entry name" value="Quino_amine_DH_bsu"/>
</dbReference>
<reference evidence="4" key="1">
    <citation type="submission" date="2016-11" db="EMBL/GenBank/DDBJ databases">
        <authorList>
            <person name="Varghese N."/>
            <person name="Submissions S."/>
        </authorList>
    </citation>
    <scope>NUCLEOTIDE SEQUENCE [LARGE SCALE GENOMIC DNA]</scope>
    <source>
        <strain evidence="4">DSM 24786</strain>
    </source>
</reference>
<protein>
    <submittedName>
        <fullName evidence="3">Gliding motility-associated C-terminal domain-containing protein</fullName>
    </submittedName>
</protein>
<evidence type="ECO:0000313" key="3">
    <source>
        <dbReference type="EMBL" id="SFW28968.1"/>
    </source>
</evidence>
<organism evidence="3 4">
    <name type="scientific">Cellulophaga fucicola</name>
    <dbReference type="NCBI Taxonomy" id="76595"/>
    <lineage>
        <taxon>Bacteria</taxon>
        <taxon>Pseudomonadati</taxon>
        <taxon>Bacteroidota</taxon>
        <taxon>Flavobacteriia</taxon>
        <taxon>Flavobacteriales</taxon>
        <taxon>Flavobacteriaceae</taxon>
        <taxon>Cellulophaga</taxon>
    </lineage>
</organism>
<dbReference type="OrthoDB" id="9765926at2"/>
<evidence type="ECO:0000256" key="1">
    <source>
        <dbReference type="SAM" id="SignalP"/>
    </source>
</evidence>
<dbReference type="PROSITE" id="PS50835">
    <property type="entry name" value="IG_LIKE"/>
    <property type="match status" value="1"/>
</dbReference>
<dbReference type="InterPro" id="IPR007110">
    <property type="entry name" value="Ig-like_dom"/>
</dbReference>
<feature type="chain" id="PRO_5013244619" evidence="1">
    <location>
        <begin position="25"/>
        <end position="909"/>
    </location>
</feature>
<keyword evidence="1" id="KW-0732">Signal</keyword>
<dbReference type="RefSeq" id="WP_072302721.1">
    <property type="nucleotide sequence ID" value="NZ_FPIY01000001.1"/>
</dbReference>
<dbReference type="EMBL" id="FPIY01000001">
    <property type="protein sequence ID" value="SFW28968.1"/>
    <property type="molecule type" value="Genomic_DNA"/>
</dbReference>
<dbReference type="Proteomes" id="UP000183257">
    <property type="component" value="Unassembled WGS sequence"/>
</dbReference>